<dbReference type="GO" id="GO:0005886">
    <property type="term" value="C:plasma membrane"/>
    <property type="evidence" value="ECO:0007669"/>
    <property type="project" value="UniProtKB-SubCell"/>
</dbReference>
<evidence type="ECO:0000256" key="7">
    <source>
        <dbReference type="RuleBase" id="RU363032"/>
    </source>
</evidence>
<dbReference type="GO" id="GO:0055085">
    <property type="term" value="P:transmembrane transport"/>
    <property type="evidence" value="ECO:0007669"/>
    <property type="project" value="InterPro"/>
</dbReference>
<accession>A0A9D1DGS6</accession>
<proteinExistence type="inferred from homology"/>
<evidence type="ECO:0000256" key="2">
    <source>
        <dbReference type="ARBA" id="ARBA00022448"/>
    </source>
</evidence>
<dbReference type="CDD" id="cd06261">
    <property type="entry name" value="TM_PBP2"/>
    <property type="match status" value="1"/>
</dbReference>
<name>A0A9D1DGS6_9FIRM</name>
<feature type="transmembrane region" description="Helical" evidence="7">
    <location>
        <begin position="81"/>
        <end position="104"/>
    </location>
</feature>
<keyword evidence="3" id="KW-1003">Cell membrane</keyword>
<evidence type="ECO:0000259" key="8">
    <source>
        <dbReference type="PROSITE" id="PS50928"/>
    </source>
</evidence>
<feature type="transmembrane region" description="Helical" evidence="7">
    <location>
        <begin position="189"/>
        <end position="211"/>
    </location>
</feature>
<keyword evidence="2 7" id="KW-0813">Transport</keyword>
<evidence type="ECO:0000256" key="3">
    <source>
        <dbReference type="ARBA" id="ARBA00022475"/>
    </source>
</evidence>
<gene>
    <name evidence="9" type="ORF">IAA53_03515</name>
</gene>
<dbReference type="Proteomes" id="UP000824239">
    <property type="component" value="Unassembled WGS sequence"/>
</dbReference>
<evidence type="ECO:0000256" key="4">
    <source>
        <dbReference type="ARBA" id="ARBA00022692"/>
    </source>
</evidence>
<dbReference type="EMBL" id="DVHE01000024">
    <property type="protein sequence ID" value="HIR50341.1"/>
    <property type="molecule type" value="Genomic_DNA"/>
</dbReference>
<evidence type="ECO:0000256" key="5">
    <source>
        <dbReference type="ARBA" id="ARBA00022989"/>
    </source>
</evidence>
<evidence type="ECO:0000256" key="1">
    <source>
        <dbReference type="ARBA" id="ARBA00004651"/>
    </source>
</evidence>
<sequence>MVNKKERHHNPMDTPRYAQVVIGCILAAATIVCLYPFLNVFAKSLSEAHAIYTNPTMIVPHSFTLEAYEYIFSTSVLLKSFAISVFSTVVGTILNLLFTIPTAYSLSRNHAPGSKLLLWFVVIPMLFGAGLIPQYILMKNLHLLDNILVLILPGLISPFNAILMRNFFWSIPDSLTEAALIDGASELKVLTNILLPLSKPIIATIGLFYAVGHWNDYFTGLYYINDNTKWPLQVLLKSIIVDLNAMNMGTQNFNNAIDIGKVTLQPENIKAATIIFATVPIVLVYPFLQKYFTKGIILGAVKQ</sequence>
<dbReference type="AlphaFoldDB" id="A0A9D1DGS6"/>
<feature type="domain" description="ABC transmembrane type-1" evidence="8">
    <location>
        <begin position="81"/>
        <end position="287"/>
    </location>
</feature>
<dbReference type="PROSITE" id="PS50928">
    <property type="entry name" value="ABC_TM1"/>
    <property type="match status" value="1"/>
</dbReference>
<dbReference type="Gene3D" id="1.10.3720.10">
    <property type="entry name" value="MetI-like"/>
    <property type="match status" value="1"/>
</dbReference>
<dbReference type="InterPro" id="IPR035906">
    <property type="entry name" value="MetI-like_sf"/>
</dbReference>
<evidence type="ECO:0000313" key="10">
    <source>
        <dbReference type="Proteomes" id="UP000824239"/>
    </source>
</evidence>
<evidence type="ECO:0000256" key="6">
    <source>
        <dbReference type="ARBA" id="ARBA00023136"/>
    </source>
</evidence>
<dbReference type="PANTHER" id="PTHR43744:SF9">
    <property type="entry name" value="POLYGALACTURONAN_RHAMNOGALACTURONAN TRANSPORT SYSTEM PERMEASE PROTEIN YTCP"/>
    <property type="match status" value="1"/>
</dbReference>
<keyword evidence="6 7" id="KW-0472">Membrane</keyword>
<feature type="transmembrane region" description="Helical" evidence="7">
    <location>
        <begin position="148"/>
        <end position="168"/>
    </location>
</feature>
<dbReference type="InterPro" id="IPR000515">
    <property type="entry name" value="MetI-like"/>
</dbReference>
<evidence type="ECO:0000313" key="9">
    <source>
        <dbReference type="EMBL" id="HIR50341.1"/>
    </source>
</evidence>
<comment type="similarity">
    <text evidence="7">Belongs to the binding-protein-dependent transport system permease family.</text>
</comment>
<feature type="transmembrane region" description="Helical" evidence="7">
    <location>
        <begin position="20"/>
        <end position="38"/>
    </location>
</feature>
<protein>
    <submittedName>
        <fullName evidence="9">Carbohydrate ABC transporter permease</fullName>
    </submittedName>
</protein>
<comment type="caution">
    <text evidence="9">The sequence shown here is derived from an EMBL/GenBank/DDBJ whole genome shotgun (WGS) entry which is preliminary data.</text>
</comment>
<comment type="subcellular location">
    <subcellularLocation>
        <location evidence="1 7">Cell membrane</location>
        <topology evidence="1 7">Multi-pass membrane protein</topology>
    </subcellularLocation>
</comment>
<dbReference type="PANTHER" id="PTHR43744">
    <property type="entry name" value="ABC TRANSPORTER PERMEASE PROTEIN MG189-RELATED-RELATED"/>
    <property type="match status" value="1"/>
</dbReference>
<keyword evidence="4 7" id="KW-0812">Transmembrane</keyword>
<keyword evidence="5 7" id="KW-1133">Transmembrane helix</keyword>
<reference evidence="9" key="2">
    <citation type="journal article" date="2021" name="PeerJ">
        <title>Extensive microbial diversity within the chicken gut microbiome revealed by metagenomics and culture.</title>
        <authorList>
            <person name="Gilroy R."/>
            <person name="Ravi A."/>
            <person name="Getino M."/>
            <person name="Pursley I."/>
            <person name="Horton D.L."/>
            <person name="Alikhan N.F."/>
            <person name="Baker D."/>
            <person name="Gharbi K."/>
            <person name="Hall N."/>
            <person name="Watson M."/>
            <person name="Adriaenssens E.M."/>
            <person name="Foster-Nyarko E."/>
            <person name="Jarju S."/>
            <person name="Secka A."/>
            <person name="Antonio M."/>
            <person name="Oren A."/>
            <person name="Chaudhuri R.R."/>
            <person name="La Ragione R."/>
            <person name="Hildebrand F."/>
            <person name="Pallen M.J."/>
        </authorList>
    </citation>
    <scope>NUCLEOTIDE SEQUENCE</scope>
    <source>
        <strain evidence="9">ChiBcec15-4380</strain>
    </source>
</reference>
<dbReference type="Pfam" id="PF00528">
    <property type="entry name" value="BPD_transp_1"/>
    <property type="match status" value="1"/>
</dbReference>
<reference evidence="9" key="1">
    <citation type="submission" date="2020-10" db="EMBL/GenBank/DDBJ databases">
        <authorList>
            <person name="Gilroy R."/>
        </authorList>
    </citation>
    <scope>NUCLEOTIDE SEQUENCE</scope>
    <source>
        <strain evidence="9">ChiBcec15-4380</strain>
    </source>
</reference>
<feature type="transmembrane region" description="Helical" evidence="7">
    <location>
        <begin position="269"/>
        <end position="288"/>
    </location>
</feature>
<dbReference type="SUPFAM" id="SSF161098">
    <property type="entry name" value="MetI-like"/>
    <property type="match status" value="1"/>
</dbReference>
<organism evidence="9 10">
    <name type="scientific">Candidatus Avoscillospira avicola</name>
    <dbReference type="NCBI Taxonomy" id="2840706"/>
    <lineage>
        <taxon>Bacteria</taxon>
        <taxon>Bacillati</taxon>
        <taxon>Bacillota</taxon>
        <taxon>Clostridia</taxon>
        <taxon>Eubacteriales</taxon>
        <taxon>Oscillospiraceae</taxon>
        <taxon>Oscillospiraceae incertae sedis</taxon>
        <taxon>Candidatus Avoscillospira</taxon>
    </lineage>
</organism>
<feature type="transmembrane region" description="Helical" evidence="7">
    <location>
        <begin position="116"/>
        <end position="136"/>
    </location>
</feature>